<evidence type="ECO:0000313" key="4">
    <source>
        <dbReference type="Proteomes" id="UP000697995"/>
    </source>
</evidence>
<comment type="caution">
    <text evidence="3">The sequence shown here is derived from an EMBL/GenBank/DDBJ whole genome shotgun (WGS) entry which is preliminary data.</text>
</comment>
<feature type="transmembrane region" description="Helical" evidence="2">
    <location>
        <begin position="81"/>
        <end position="100"/>
    </location>
</feature>
<proteinExistence type="predicted"/>
<keyword evidence="2" id="KW-0472">Membrane</keyword>
<sequence>MRHAAAGGVPRGRAGRRPGPGIHLGFTRACDHFALDAEEPRMRHRSDQADRTAALLSAALMDSARGRARTAAHLRVRGPGALPLMLAQGLFVAVAALVLVRMF</sequence>
<evidence type="ECO:0000256" key="1">
    <source>
        <dbReference type="SAM" id="MobiDB-lite"/>
    </source>
</evidence>
<gene>
    <name evidence="3" type="ORF">CKO45_21410</name>
</gene>
<keyword evidence="2" id="KW-0812">Transmembrane</keyword>
<organism evidence="3 4">
    <name type="scientific">Paracraurococcus ruber</name>
    <dbReference type="NCBI Taxonomy" id="77675"/>
    <lineage>
        <taxon>Bacteria</taxon>
        <taxon>Pseudomonadati</taxon>
        <taxon>Pseudomonadota</taxon>
        <taxon>Alphaproteobacteria</taxon>
        <taxon>Acetobacterales</taxon>
        <taxon>Roseomonadaceae</taxon>
        <taxon>Paracraurococcus</taxon>
    </lineage>
</organism>
<keyword evidence="2" id="KW-1133">Transmembrane helix</keyword>
<accession>A0ABS1D4J9</accession>
<evidence type="ECO:0000313" key="3">
    <source>
        <dbReference type="EMBL" id="MBK1660784.1"/>
    </source>
</evidence>
<protein>
    <submittedName>
        <fullName evidence="3">Uncharacterized protein</fullName>
    </submittedName>
</protein>
<keyword evidence="4" id="KW-1185">Reference proteome</keyword>
<dbReference type="EMBL" id="NRSG01000211">
    <property type="protein sequence ID" value="MBK1660784.1"/>
    <property type="molecule type" value="Genomic_DNA"/>
</dbReference>
<name>A0ABS1D4J9_9PROT</name>
<feature type="region of interest" description="Disordered" evidence="1">
    <location>
        <begin position="1"/>
        <end position="23"/>
    </location>
</feature>
<feature type="compositionally biased region" description="Low complexity" evidence="1">
    <location>
        <begin position="1"/>
        <end position="21"/>
    </location>
</feature>
<reference evidence="3 4" key="1">
    <citation type="journal article" date="2020" name="Microorganisms">
        <title>Osmotic Adaptation and Compatible Solute Biosynthesis of Phototrophic Bacteria as Revealed from Genome Analyses.</title>
        <authorList>
            <person name="Imhoff J.F."/>
            <person name="Rahn T."/>
            <person name="Kunzel S."/>
            <person name="Keller A."/>
            <person name="Neulinger S.C."/>
        </authorList>
    </citation>
    <scope>NUCLEOTIDE SEQUENCE [LARGE SCALE GENOMIC DNA]</scope>
    <source>
        <strain evidence="3 4">DSM 15382</strain>
    </source>
</reference>
<evidence type="ECO:0000256" key="2">
    <source>
        <dbReference type="SAM" id="Phobius"/>
    </source>
</evidence>
<dbReference type="Proteomes" id="UP000697995">
    <property type="component" value="Unassembled WGS sequence"/>
</dbReference>